<comment type="similarity">
    <text evidence="1">Belongs to the class IV-like SAM-binding methyltransferase superfamily. RNA methyltransferase TrmH family.</text>
</comment>
<dbReference type="PANTHER" id="PTHR43191:SF2">
    <property type="entry name" value="RRNA METHYLTRANSFERASE 3, MITOCHONDRIAL"/>
    <property type="match status" value="1"/>
</dbReference>
<dbReference type="PANTHER" id="PTHR43191">
    <property type="entry name" value="RRNA METHYLTRANSFERASE 3"/>
    <property type="match status" value="1"/>
</dbReference>
<dbReference type="Gene3D" id="3.40.1280.10">
    <property type="match status" value="1"/>
</dbReference>
<organism evidence="5">
    <name type="scientific">Paenibacillus sp. BIHB 4019</name>
    <dbReference type="NCBI Taxonomy" id="1870819"/>
    <lineage>
        <taxon>Bacteria</taxon>
        <taxon>Bacillati</taxon>
        <taxon>Bacillota</taxon>
        <taxon>Bacilli</taxon>
        <taxon>Bacillales</taxon>
        <taxon>Paenibacillaceae</taxon>
        <taxon>Paenibacillus</taxon>
    </lineage>
</organism>
<dbReference type="InterPro" id="IPR029026">
    <property type="entry name" value="tRNA_m1G_MTases_N"/>
</dbReference>
<gene>
    <name evidence="5" type="ORF">BBD42_16100</name>
</gene>
<evidence type="ECO:0000256" key="3">
    <source>
        <dbReference type="ARBA" id="ARBA00022679"/>
    </source>
</evidence>
<dbReference type="InterPro" id="IPR053888">
    <property type="entry name" value="MRM3-like_sub_bind"/>
</dbReference>
<dbReference type="InterPro" id="IPR029028">
    <property type="entry name" value="Alpha/beta_knot_MTases"/>
</dbReference>
<evidence type="ECO:0000259" key="4">
    <source>
        <dbReference type="SMART" id="SM00967"/>
    </source>
</evidence>
<dbReference type="GO" id="GO:0032259">
    <property type="term" value="P:methylation"/>
    <property type="evidence" value="ECO:0007669"/>
    <property type="project" value="UniProtKB-KW"/>
</dbReference>
<feature type="domain" description="RNA 2-O ribose methyltransferase substrate binding" evidence="4">
    <location>
        <begin position="34"/>
        <end position="125"/>
    </location>
</feature>
<dbReference type="GO" id="GO:0008173">
    <property type="term" value="F:RNA methyltransferase activity"/>
    <property type="evidence" value="ECO:0007669"/>
    <property type="project" value="InterPro"/>
</dbReference>
<evidence type="ECO:0000313" key="5">
    <source>
        <dbReference type="EMBL" id="ANY67821.1"/>
    </source>
</evidence>
<sequence length="283" mass="30112">MNNHSLLTSIQNDRVKQWASLLDKKYRDRLGKFIIEGVHLVQEAFAAGAAIEAVMYDAERGLPEELRELAEQDGRGSGYAGSAAENAGIGASVEWIQAARPVMAKCSGTDTPPPVFAVVRKLEAADDALFSANGLVVVLDGVRDPGNVGTIIRSADAVGANGVVLGKGCADLYNPKTVRSTMGSLFHLPIIEADLTELLPAAQDCGFALVGTSLEASHTCYSYDWTAPTWLLLGNESEGLSASSLDAADETVIIPMHGRAESLNVAMAATVLLHEAMRQRRYN</sequence>
<evidence type="ECO:0000256" key="2">
    <source>
        <dbReference type="ARBA" id="ARBA00022603"/>
    </source>
</evidence>
<dbReference type="InterPro" id="IPR029064">
    <property type="entry name" value="Ribosomal_eL30-like_sf"/>
</dbReference>
<evidence type="ECO:0000256" key="1">
    <source>
        <dbReference type="ARBA" id="ARBA00007228"/>
    </source>
</evidence>
<proteinExistence type="inferred from homology"/>
<accession>A0A1B2DJF6</accession>
<dbReference type="GO" id="GO:0006396">
    <property type="term" value="P:RNA processing"/>
    <property type="evidence" value="ECO:0007669"/>
    <property type="project" value="InterPro"/>
</dbReference>
<name>A0A1B2DJF6_9BACL</name>
<dbReference type="Pfam" id="PF22435">
    <property type="entry name" value="MRM3-like_sub_bind"/>
    <property type="match status" value="1"/>
</dbReference>
<dbReference type="InterPro" id="IPR051259">
    <property type="entry name" value="rRNA_Methyltransferase"/>
</dbReference>
<dbReference type="SMART" id="SM00967">
    <property type="entry name" value="SpoU_sub_bind"/>
    <property type="match status" value="1"/>
</dbReference>
<keyword evidence="2 5" id="KW-0489">Methyltransferase</keyword>
<dbReference type="Pfam" id="PF00588">
    <property type="entry name" value="SpoU_methylase"/>
    <property type="match status" value="1"/>
</dbReference>
<dbReference type="Gene3D" id="3.30.1330.30">
    <property type="match status" value="1"/>
</dbReference>
<dbReference type="EMBL" id="CP016808">
    <property type="protein sequence ID" value="ANY67821.1"/>
    <property type="molecule type" value="Genomic_DNA"/>
</dbReference>
<dbReference type="GO" id="GO:0003723">
    <property type="term" value="F:RNA binding"/>
    <property type="evidence" value="ECO:0007669"/>
    <property type="project" value="InterPro"/>
</dbReference>
<dbReference type="InterPro" id="IPR001537">
    <property type="entry name" value="SpoU_MeTrfase"/>
</dbReference>
<dbReference type="RefSeq" id="WP_099518996.1">
    <property type="nucleotide sequence ID" value="NZ_CP016808.1"/>
</dbReference>
<dbReference type="CDD" id="cd18095">
    <property type="entry name" value="SpoU-like_rRNA-MTase"/>
    <property type="match status" value="1"/>
</dbReference>
<keyword evidence="3 5" id="KW-0808">Transferase</keyword>
<reference evidence="5" key="1">
    <citation type="submission" date="2016-08" db="EMBL/GenBank/DDBJ databases">
        <title>Complete Genome Seqeunce of Paenibacillus sp. BIHB 4019 from tea rhizoplane.</title>
        <authorList>
            <person name="Thakur R."/>
            <person name="Swarnkar M.K."/>
            <person name="Gulati A."/>
        </authorList>
    </citation>
    <scope>NUCLEOTIDE SEQUENCE [LARGE SCALE GENOMIC DNA]</scope>
    <source>
        <strain evidence="5">BIHB4019</strain>
    </source>
</reference>
<dbReference type="AlphaFoldDB" id="A0A1B2DJF6"/>
<protein>
    <submittedName>
        <fullName evidence="5">rRNA methyltransferase</fullName>
    </submittedName>
</protein>
<dbReference type="InterPro" id="IPR013123">
    <property type="entry name" value="SpoU_subst-bd"/>
</dbReference>
<dbReference type="SUPFAM" id="SSF75217">
    <property type="entry name" value="alpha/beta knot"/>
    <property type="match status" value="1"/>
</dbReference>
<dbReference type="SUPFAM" id="SSF55315">
    <property type="entry name" value="L30e-like"/>
    <property type="match status" value="1"/>
</dbReference>
<dbReference type="GO" id="GO:0005737">
    <property type="term" value="C:cytoplasm"/>
    <property type="evidence" value="ECO:0007669"/>
    <property type="project" value="UniProtKB-ARBA"/>
</dbReference>